<dbReference type="STRING" id="69974.MPLDJ20_60291"/>
<name>A0A090EJ55_MESPL</name>
<protein>
    <submittedName>
        <fullName evidence="1">Uncharacterized protein</fullName>
    </submittedName>
</protein>
<dbReference type="AlphaFoldDB" id="A0A090EJ55"/>
<proteinExistence type="predicted"/>
<evidence type="ECO:0000313" key="1">
    <source>
        <dbReference type="EMBL" id="CDX28536.1"/>
    </source>
</evidence>
<reference evidence="2" key="1">
    <citation type="submission" date="2014-08" db="EMBL/GenBank/DDBJ databases">
        <authorList>
            <person name="Moulin L."/>
        </authorList>
    </citation>
    <scope>NUCLEOTIDE SEQUENCE [LARGE SCALE GENOMIC DNA]</scope>
</reference>
<accession>A0A090EJ55</accession>
<dbReference type="Proteomes" id="UP000045285">
    <property type="component" value="Unassembled WGS sequence"/>
</dbReference>
<evidence type="ECO:0000313" key="2">
    <source>
        <dbReference type="Proteomes" id="UP000045285"/>
    </source>
</evidence>
<sequence length="75" mass="7875">MGAGLEARVARTVVILILAIGAALLPWPAFAQVPPHAPGTICFTQFFWCWAQPPGPAGYPCGCPSQYGFVPGYLG</sequence>
<dbReference type="EMBL" id="CCMZ01000075">
    <property type="protein sequence ID" value="CDX28536.1"/>
    <property type="molecule type" value="Genomic_DNA"/>
</dbReference>
<gene>
    <name evidence="1" type="ORF">MPL3356_80337</name>
</gene>
<keyword evidence="2" id="KW-1185">Reference proteome</keyword>
<organism evidence="1 2">
    <name type="scientific">Mesorhizobium plurifarium</name>
    <dbReference type="NCBI Taxonomy" id="69974"/>
    <lineage>
        <taxon>Bacteria</taxon>
        <taxon>Pseudomonadati</taxon>
        <taxon>Pseudomonadota</taxon>
        <taxon>Alphaproteobacteria</taxon>
        <taxon>Hyphomicrobiales</taxon>
        <taxon>Phyllobacteriaceae</taxon>
        <taxon>Mesorhizobium</taxon>
    </lineage>
</organism>